<sequence length="342" mass="38778">MDNKVFIVAEISANHGHDINIVKETIKVAKECGADAVKIQTYTPDTLTLNCNNKYFQIKEGTIWDGKILYDLYKEAYTPWEWHKELFDYAKKLDICLFSTPFDKTAVDLLESLENPIYKIASFEINDIPLIEYAASKKKPMIISTGVATEEEIKDAIEVCKKTGNYDITLLQCTSQYPAKLEDANLVMIEDLAKRFSVKSGLSDHTMGFLVPTTAVAMGAKVVEKHFILDRSIGGPDSSFSMLPSEFKEMVDNIRNVEKMIGKISYEISEKKESSLKFKRSLFVSKDIKKGEVITENNIKSVRPSNGISSKFYYDVLGKKVNRDLEFGTPLLFEYIEEESNE</sequence>
<dbReference type="Gene3D" id="3.90.1210.10">
    <property type="entry name" value="Antifreeze-like/N-acetylneuraminic acid synthase C-terminal domain"/>
    <property type="match status" value="1"/>
</dbReference>
<dbReference type="InterPro" id="IPR051690">
    <property type="entry name" value="PseI-like"/>
</dbReference>
<dbReference type="RefSeq" id="WP_201627537.1">
    <property type="nucleotide sequence ID" value="NZ_CP068114.1"/>
</dbReference>
<protein>
    <submittedName>
        <fullName evidence="2">Pseudaminic acid synthase</fullName>
        <ecNumber evidence="2">2.5.1.97</ecNumber>
    </submittedName>
</protein>
<dbReference type="PANTHER" id="PTHR42966">
    <property type="entry name" value="N-ACETYLNEURAMINATE SYNTHASE"/>
    <property type="match status" value="1"/>
</dbReference>
<proteinExistence type="predicted"/>
<name>A0ABX7CEZ2_9FUSO</name>
<dbReference type="SUPFAM" id="SSF51269">
    <property type="entry name" value="AFP III-like domain"/>
    <property type="match status" value="1"/>
</dbReference>
<dbReference type="PROSITE" id="PS50844">
    <property type="entry name" value="AFP_LIKE"/>
    <property type="match status" value="1"/>
</dbReference>
<dbReference type="PANTHER" id="PTHR42966:SF2">
    <property type="entry name" value="PSEUDAMINIC ACID SYNTHASE"/>
    <property type="match status" value="1"/>
</dbReference>
<dbReference type="CDD" id="cd11615">
    <property type="entry name" value="SAF_NeuB_like"/>
    <property type="match status" value="1"/>
</dbReference>
<dbReference type="EC" id="2.5.1.97" evidence="2"/>
<feature type="domain" description="AFP-like" evidence="1">
    <location>
        <begin position="281"/>
        <end position="339"/>
    </location>
</feature>
<evidence type="ECO:0000313" key="2">
    <source>
        <dbReference type="EMBL" id="QQS88009.1"/>
    </source>
</evidence>
<reference evidence="2 3" key="1">
    <citation type="submission" date="2021-01" db="EMBL/GenBank/DDBJ databases">
        <title>FDA dAtabase for Regulatory Grade micrObial Sequences (FDA-ARGOS): Supporting development and validation of Infectious Disease Dx tests.</title>
        <authorList>
            <person name="Sproer C."/>
            <person name="Gronow S."/>
            <person name="Severitt S."/>
            <person name="Schroder I."/>
            <person name="Tallon L."/>
            <person name="Sadzewicz L."/>
            <person name="Zhao X."/>
            <person name="Boylan J."/>
            <person name="Ott S."/>
            <person name="Bowen H."/>
            <person name="Vavikolanu K."/>
            <person name="Mehta A."/>
            <person name="Aluvathingal J."/>
            <person name="Nadendla S."/>
            <person name="Lowell S."/>
            <person name="Myers T."/>
            <person name="Yan Y."/>
            <person name="Sichtig H."/>
        </authorList>
    </citation>
    <scope>NUCLEOTIDE SEQUENCE [LARGE SCALE GENOMIC DNA]</scope>
    <source>
        <strain evidence="2 3">FDAARGOS_1126</strain>
    </source>
</reference>
<accession>A0ABX7CEZ2</accession>
<dbReference type="SUPFAM" id="SSF51569">
    <property type="entry name" value="Aldolase"/>
    <property type="match status" value="1"/>
</dbReference>
<evidence type="ECO:0000259" key="1">
    <source>
        <dbReference type="PROSITE" id="PS50844"/>
    </source>
</evidence>
<dbReference type="Pfam" id="PF03102">
    <property type="entry name" value="NeuB"/>
    <property type="match status" value="1"/>
</dbReference>
<organism evidence="2 3">
    <name type="scientific">Fusobacterium canifelinum</name>
    <dbReference type="NCBI Taxonomy" id="285729"/>
    <lineage>
        <taxon>Bacteria</taxon>
        <taxon>Fusobacteriati</taxon>
        <taxon>Fusobacteriota</taxon>
        <taxon>Fusobacteriia</taxon>
        <taxon>Fusobacteriales</taxon>
        <taxon>Fusobacteriaceae</taxon>
        <taxon>Fusobacterium</taxon>
    </lineage>
</organism>
<dbReference type="Pfam" id="PF08666">
    <property type="entry name" value="SAF"/>
    <property type="match status" value="1"/>
</dbReference>
<keyword evidence="3" id="KW-1185">Reference proteome</keyword>
<dbReference type="Gene3D" id="3.20.20.70">
    <property type="entry name" value="Aldolase class I"/>
    <property type="match status" value="1"/>
</dbReference>
<dbReference type="Proteomes" id="UP000595375">
    <property type="component" value="Chromosome"/>
</dbReference>
<gene>
    <name evidence="2" type="primary">pseI</name>
    <name evidence="2" type="ORF">I6I83_02445</name>
</gene>
<dbReference type="InterPro" id="IPR036732">
    <property type="entry name" value="AFP_Neu5c_C_sf"/>
</dbReference>
<dbReference type="InterPro" id="IPR013785">
    <property type="entry name" value="Aldolase_TIM"/>
</dbReference>
<dbReference type="InterPro" id="IPR020030">
    <property type="entry name" value="Pseudaminic_synth_PseI"/>
</dbReference>
<dbReference type="InterPro" id="IPR006190">
    <property type="entry name" value="SAF_AFP_Neu5Ac"/>
</dbReference>
<dbReference type="InterPro" id="IPR013974">
    <property type="entry name" value="SAF"/>
</dbReference>
<dbReference type="GO" id="GO:0016740">
    <property type="term" value="F:transferase activity"/>
    <property type="evidence" value="ECO:0007669"/>
    <property type="project" value="UniProtKB-KW"/>
</dbReference>
<dbReference type="NCBIfam" id="TIGR03586">
    <property type="entry name" value="PseI"/>
    <property type="match status" value="1"/>
</dbReference>
<dbReference type="InterPro" id="IPR057736">
    <property type="entry name" value="SAF_PseI/NeuA/NeuB"/>
</dbReference>
<dbReference type="EMBL" id="CP068114">
    <property type="protein sequence ID" value="QQS88009.1"/>
    <property type="molecule type" value="Genomic_DNA"/>
</dbReference>
<evidence type="ECO:0000313" key="3">
    <source>
        <dbReference type="Proteomes" id="UP000595375"/>
    </source>
</evidence>
<dbReference type="SMART" id="SM00858">
    <property type="entry name" value="SAF"/>
    <property type="match status" value="1"/>
</dbReference>
<keyword evidence="2" id="KW-0808">Transferase</keyword>
<dbReference type="InterPro" id="IPR013132">
    <property type="entry name" value="PseI/NeuA/B-like_N"/>
</dbReference>